<evidence type="ECO:0000256" key="1">
    <source>
        <dbReference type="SAM" id="MobiDB-lite"/>
    </source>
</evidence>
<accession>A0AAV9EFV8</accession>
<reference evidence="2" key="2">
    <citation type="submission" date="2023-06" db="EMBL/GenBank/DDBJ databases">
        <authorList>
            <person name="Ma L."/>
            <person name="Liu K.-W."/>
            <person name="Li Z."/>
            <person name="Hsiao Y.-Y."/>
            <person name="Qi Y."/>
            <person name="Fu T."/>
            <person name="Tang G."/>
            <person name="Zhang D."/>
            <person name="Sun W.-H."/>
            <person name="Liu D.-K."/>
            <person name="Li Y."/>
            <person name="Chen G.-Z."/>
            <person name="Liu X.-D."/>
            <person name="Liao X.-Y."/>
            <person name="Jiang Y.-T."/>
            <person name="Yu X."/>
            <person name="Hao Y."/>
            <person name="Huang J."/>
            <person name="Zhao X.-W."/>
            <person name="Ke S."/>
            <person name="Chen Y.-Y."/>
            <person name="Wu W.-L."/>
            <person name="Hsu J.-L."/>
            <person name="Lin Y.-F."/>
            <person name="Huang M.-D."/>
            <person name="Li C.-Y."/>
            <person name="Huang L."/>
            <person name="Wang Z.-W."/>
            <person name="Zhao X."/>
            <person name="Zhong W.-Y."/>
            <person name="Peng D.-H."/>
            <person name="Ahmad S."/>
            <person name="Lan S."/>
            <person name="Zhang J.-S."/>
            <person name="Tsai W.-C."/>
            <person name="Van De Peer Y."/>
            <person name="Liu Z.-J."/>
        </authorList>
    </citation>
    <scope>NUCLEOTIDE SEQUENCE</scope>
    <source>
        <strain evidence="2">CP</strain>
        <tissue evidence="2">Leaves</tissue>
    </source>
</reference>
<gene>
    <name evidence="2" type="ORF">QJS10_CPA08g01453</name>
</gene>
<keyword evidence="3" id="KW-1185">Reference proteome</keyword>
<reference evidence="2" key="1">
    <citation type="journal article" date="2023" name="Nat. Commun.">
        <title>Diploid and tetraploid genomes of Acorus and the evolution of monocots.</title>
        <authorList>
            <person name="Ma L."/>
            <person name="Liu K.W."/>
            <person name="Li Z."/>
            <person name="Hsiao Y.Y."/>
            <person name="Qi Y."/>
            <person name="Fu T."/>
            <person name="Tang G.D."/>
            <person name="Zhang D."/>
            <person name="Sun W.H."/>
            <person name="Liu D.K."/>
            <person name="Li Y."/>
            <person name="Chen G.Z."/>
            <person name="Liu X.D."/>
            <person name="Liao X.Y."/>
            <person name="Jiang Y.T."/>
            <person name="Yu X."/>
            <person name="Hao Y."/>
            <person name="Huang J."/>
            <person name="Zhao X.W."/>
            <person name="Ke S."/>
            <person name="Chen Y.Y."/>
            <person name="Wu W.L."/>
            <person name="Hsu J.L."/>
            <person name="Lin Y.F."/>
            <person name="Huang M.D."/>
            <person name="Li C.Y."/>
            <person name="Huang L."/>
            <person name="Wang Z.W."/>
            <person name="Zhao X."/>
            <person name="Zhong W.Y."/>
            <person name="Peng D.H."/>
            <person name="Ahmad S."/>
            <person name="Lan S."/>
            <person name="Zhang J.S."/>
            <person name="Tsai W.C."/>
            <person name="Van de Peer Y."/>
            <person name="Liu Z.J."/>
        </authorList>
    </citation>
    <scope>NUCLEOTIDE SEQUENCE</scope>
    <source>
        <strain evidence="2">CP</strain>
    </source>
</reference>
<evidence type="ECO:0000313" key="2">
    <source>
        <dbReference type="EMBL" id="KAK1310897.1"/>
    </source>
</evidence>
<dbReference type="AlphaFoldDB" id="A0AAV9EFV8"/>
<dbReference type="EMBL" id="JAUJYO010000008">
    <property type="protein sequence ID" value="KAK1310897.1"/>
    <property type="molecule type" value="Genomic_DNA"/>
</dbReference>
<feature type="compositionally biased region" description="Acidic residues" evidence="1">
    <location>
        <begin position="24"/>
        <end position="35"/>
    </location>
</feature>
<name>A0AAV9EFV8_ACOCL</name>
<comment type="caution">
    <text evidence="2">The sequence shown here is derived from an EMBL/GenBank/DDBJ whole genome shotgun (WGS) entry which is preliminary data.</text>
</comment>
<proteinExistence type="predicted"/>
<protein>
    <submittedName>
        <fullName evidence="2">Uncharacterized protein</fullName>
    </submittedName>
</protein>
<sequence length="102" mass="11319">MAHGTFEVEFPGQDDVAAHGTDGIEVEDDGEDGLFGDDFSGKFDPELPVMEWAPYTPMDWQVTGLPCEHAAAFVTPIRGEKKTESIIGHLWQLIQMTGYNLY</sequence>
<feature type="region of interest" description="Disordered" evidence="1">
    <location>
        <begin position="11"/>
        <end position="37"/>
    </location>
</feature>
<evidence type="ECO:0000313" key="3">
    <source>
        <dbReference type="Proteomes" id="UP001180020"/>
    </source>
</evidence>
<organism evidence="2 3">
    <name type="scientific">Acorus calamus</name>
    <name type="common">Sweet flag</name>
    <dbReference type="NCBI Taxonomy" id="4465"/>
    <lineage>
        <taxon>Eukaryota</taxon>
        <taxon>Viridiplantae</taxon>
        <taxon>Streptophyta</taxon>
        <taxon>Embryophyta</taxon>
        <taxon>Tracheophyta</taxon>
        <taxon>Spermatophyta</taxon>
        <taxon>Magnoliopsida</taxon>
        <taxon>Liliopsida</taxon>
        <taxon>Acoraceae</taxon>
        <taxon>Acorus</taxon>
    </lineage>
</organism>
<dbReference type="Proteomes" id="UP001180020">
    <property type="component" value="Unassembled WGS sequence"/>
</dbReference>